<dbReference type="PANTHER" id="PTHR46796">
    <property type="entry name" value="HTH-TYPE TRANSCRIPTIONAL ACTIVATOR RHAS-RELATED"/>
    <property type="match status" value="1"/>
</dbReference>
<dbReference type="OrthoDB" id="9799345at2"/>
<evidence type="ECO:0000256" key="2">
    <source>
        <dbReference type="ARBA" id="ARBA00023125"/>
    </source>
</evidence>
<dbReference type="PANTHER" id="PTHR46796:SF6">
    <property type="entry name" value="ARAC SUBFAMILY"/>
    <property type="match status" value="1"/>
</dbReference>
<evidence type="ECO:0000256" key="1">
    <source>
        <dbReference type="ARBA" id="ARBA00023015"/>
    </source>
</evidence>
<dbReference type="SUPFAM" id="SSF46689">
    <property type="entry name" value="Homeodomain-like"/>
    <property type="match status" value="1"/>
</dbReference>
<dbReference type="InterPro" id="IPR018060">
    <property type="entry name" value="HTH_AraC"/>
</dbReference>
<protein>
    <submittedName>
        <fullName evidence="5">AraC family transcriptional regulator</fullName>
    </submittedName>
</protein>
<evidence type="ECO:0000256" key="3">
    <source>
        <dbReference type="ARBA" id="ARBA00023163"/>
    </source>
</evidence>
<reference evidence="5 6" key="1">
    <citation type="submission" date="2018-06" db="EMBL/GenBank/DDBJ databases">
        <title>The complete genome sequence of a nosiheptide producer Streptomyces actuosus ATCC 25421: deducing the ability of producing a new class III lantibiotics.</title>
        <authorList>
            <person name="Liu W."/>
            <person name="Sun F."/>
            <person name="Hu Y."/>
        </authorList>
    </citation>
    <scope>NUCLEOTIDE SEQUENCE [LARGE SCALE GENOMIC DNA]</scope>
    <source>
        <strain evidence="5 6">ATCC 25421</strain>
    </source>
</reference>
<dbReference type="InterPro" id="IPR050204">
    <property type="entry name" value="AraC_XylS_family_regulators"/>
</dbReference>
<dbReference type="Proteomes" id="UP000247634">
    <property type="component" value="Chromosome"/>
</dbReference>
<dbReference type="PROSITE" id="PS00041">
    <property type="entry name" value="HTH_ARAC_FAMILY_1"/>
    <property type="match status" value="1"/>
</dbReference>
<keyword evidence="3" id="KW-0804">Transcription</keyword>
<evidence type="ECO:0000259" key="4">
    <source>
        <dbReference type="PROSITE" id="PS01124"/>
    </source>
</evidence>
<keyword evidence="6" id="KW-1185">Reference proteome</keyword>
<dbReference type="InterPro" id="IPR009057">
    <property type="entry name" value="Homeodomain-like_sf"/>
</dbReference>
<evidence type="ECO:0000313" key="6">
    <source>
        <dbReference type="Proteomes" id="UP000247634"/>
    </source>
</evidence>
<gene>
    <name evidence="5" type="ORF">DMT42_01755</name>
</gene>
<keyword evidence="1" id="KW-0805">Transcription regulation</keyword>
<sequence>MIDTVFRSEDAPASERFERWRELIDRSRANEATSVHVDDFRAELRVLELGPVTVWRSSFSPAHFRRSARRVRQSDTEVYHLSLLTEGELTQSHERGGSAAIGAGGLLVDASWQACEALASASPSGPAADGEPGVVAGVGVDLPKSLLPLPQGQVDRLLGRELSVRDGTGALLADFLCGLHRHAGTLRPADAPRLGTVTADLVSAFFAHALEAEGALPPESRHEVLVRRIRTFIRQNLPDPELTPGVVAAAHHISVSHLHRVFTRRSRGETVAAWIRSQRLEKARDDLANPSLRALPVHAVGARWGLPRPSDFTRAFRTAYGLAPSEYRRQALGEHAGDS</sequence>
<dbReference type="GO" id="GO:0003700">
    <property type="term" value="F:DNA-binding transcription factor activity"/>
    <property type="evidence" value="ECO:0007669"/>
    <property type="project" value="InterPro"/>
</dbReference>
<dbReference type="InterPro" id="IPR035418">
    <property type="entry name" value="AraC-bd_2"/>
</dbReference>
<dbReference type="Pfam" id="PF14525">
    <property type="entry name" value="AraC_binding_2"/>
    <property type="match status" value="1"/>
</dbReference>
<dbReference type="PROSITE" id="PS01124">
    <property type="entry name" value="HTH_ARAC_FAMILY_2"/>
    <property type="match status" value="1"/>
</dbReference>
<dbReference type="RefSeq" id="WP_110626111.1">
    <property type="nucleotide sequence ID" value="NZ_CP029788.1"/>
</dbReference>
<keyword evidence="2" id="KW-0238">DNA-binding</keyword>
<feature type="domain" description="HTH araC/xylS-type" evidence="4">
    <location>
        <begin position="227"/>
        <end position="330"/>
    </location>
</feature>
<name>A0A2U9NWF5_STRAS</name>
<dbReference type="Pfam" id="PF12833">
    <property type="entry name" value="HTH_18"/>
    <property type="match status" value="1"/>
</dbReference>
<dbReference type="EMBL" id="CP029788">
    <property type="protein sequence ID" value="AWT41175.1"/>
    <property type="molecule type" value="Genomic_DNA"/>
</dbReference>
<proteinExistence type="predicted"/>
<organism evidence="5 6">
    <name type="scientific">Streptomyces actuosus</name>
    <dbReference type="NCBI Taxonomy" id="1885"/>
    <lineage>
        <taxon>Bacteria</taxon>
        <taxon>Bacillati</taxon>
        <taxon>Actinomycetota</taxon>
        <taxon>Actinomycetes</taxon>
        <taxon>Kitasatosporales</taxon>
        <taxon>Streptomycetaceae</taxon>
        <taxon>Streptomyces</taxon>
    </lineage>
</organism>
<accession>A0A2U9NWF5</accession>
<dbReference type="InterPro" id="IPR018062">
    <property type="entry name" value="HTH_AraC-typ_CS"/>
</dbReference>
<evidence type="ECO:0000313" key="5">
    <source>
        <dbReference type="EMBL" id="AWT41175.1"/>
    </source>
</evidence>
<dbReference type="KEGG" id="sact:DMT42_01755"/>
<dbReference type="Gene3D" id="1.10.10.60">
    <property type="entry name" value="Homeodomain-like"/>
    <property type="match status" value="1"/>
</dbReference>
<dbReference type="GO" id="GO:0043565">
    <property type="term" value="F:sequence-specific DNA binding"/>
    <property type="evidence" value="ECO:0007669"/>
    <property type="project" value="InterPro"/>
</dbReference>
<dbReference type="AlphaFoldDB" id="A0A2U9NWF5"/>
<dbReference type="SMART" id="SM00342">
    <property type="entry name" value="HTH_ARAC"/>
    <property type="match status" value="1"/>
</dbReference>